<dbReference type="PANTHER" id="PTHR42810">
    <property type="entry name" value="PURINE PERMEASE C1399.01C-RELATED"/>
    <property type="match status" value="1"/>
</dbReference>
<comment type="similarity">
    <text evidence="2">Belongs to the nucleobase:cation symporter-2 (NCS2) (TC 2.A.40) family.</text>
</comment>
<evidence type="ECO:0000256" key="3">
    <source>
        <dbReference type="ARBA" id="ARBA00022448"/>
    </source>
</evidence>
<keyword evidence="4 7" id="KW-0812">Transmembrane</keyword>
<dbReference type="GO" id="GO:0005886">
    <property type="term" value="C:plasma membrane"/>
    <property type="evidence" value="ECO:0007669"/>
    <property type="project" value="TreeGrafter"/>
</dbReference>
<accession>A0A3S4U2D2</accession>
<feature type="transmembrane region" description="Helical" evidence="7">
    <location>
        <begin position="83"/>
        <end position="105"/>
    </location>
</feature>
<dbReference type="GO" id="GO:0042907">
    <property type="term" value="F:xanthine transmembrane transporter activity"/>
    <property type="evidence" value="ECO:0007669"/>
    <property type="project" value="TreeGrafter"/>
</dbReference>
<evidence type="ECO:0000256" key="5">
    <source>
        <dbReference type="ARBA" id="ARBA00022989"/>
    </source>
</evidence>
<evidence type="ECO:0000313" key="9">
    <source>
        <dbReference type="Proteomes" id="UP000279306"/>
    </source>
</evidence>
<feature type="transmembrane region" description="Helical" evidence="7">
    <location>
        <begin position="58"/>
        <end position="77"/>
    </location>
</feature>
<feature type="transmembrane region" description="Helical" evidence="7">
    <location>
        <begin position="117"/>
        <end position="139"/>
    </location>
</feature>
<dbReference type="STRING" id="1791.GCA_001049355_01487"/>
<dbReference type="InterPro" id="IPR006043">
    <property type="entry name" value="NCS2"/>
</dbReference>
<evidence type="ECO:0000256" key="6">
    <source>
        <dbReference type="ARBA" id="ARBA00023136"/>
    </source>
</evidence>
<keyword evidence="5 7" id="KW-1133">Transmembrane helix</keyword>
<dbReference type="AlphaFoldDB" id="A0A3S4U2D2"/>
<feature type="transmembrane region" description="Helical" evidence="7">
    <location>
        <begin position="151"/>
        <end position="170"/>
    </location>
</feature>
<evidence type="ECO:0000256" key="4">
    <source>
        <dbReference type="ARBA" id="ARBA00022692"/>
    </source>
</evidence>
<feature type="transmembrane region" description="Helical" evidence="7">
    <location>
        <begin position="356"/>
        <end position="374"/>
    </location>
</feature>
<feature type="transmembrane region" description="Helical" evidence="7">
    <location>
        <begin position="320"/>
        <end position="344"/>
    </location>
</feature>
<comment type="subcellular location">
    <subcellularLocation>
        <location evidence="1">Membrane</location>
        <topology evidence="1">Multi-pass membrane protein</topology>
    </subcellularLocation>
</comment>
<feature type="transmembrane region" description="Helical" evidence="7">
    <location>
        <begin position="177"/>
        <end position="198"/>
    </location>
</feature>
<proteinExistence type="inferred from homology"/>
<organism evidence="8 9">
    <name type="scientific">Mycolicibacterium aurum</name>
    <name type="common">Mycobacterium aurum</name>
    <dbReference type="NCBI Taxonomy" id="1791"/>
    <lineage>
        <taxon>Bacteria</taxon>
        <taxon>Bacillati</taxon>
        <taxon>Actinomycetota</taxon>
        <taxon>Actinomycetes</taxon>
        <taxon>Mycobacteriales</taxon>
        <taxon>Mycobacteriaceae</taxon>
        <taxon>Mycolicibacterium</taxon>
    </lineage>
</organism>
<feature type="transmembrane region" description="Helical" evidence="7">
    <location>
        <begin position="7"/>
        <end position="28"/>
    </location>
</feature>
<dbReference type="PANTHER" id="PTHR42810:SF2">
    <property type="entry name" value="PURINE PERMEASE C1399.01C-RELATED"/>
    <property type="match status" value="1"/>
</dbReference>
<keyword evidence="3" id="KW-0813">Transport</keyword>
<dbReference type="Proteomes" id="UP000279306">
    <property type="component" value="Chromosome"/>
</dbReference>
<keyword evidence="6 7" id="KW-0472">Membrane</keyword>
<name>A0A3S4U2D2_MYCAU</name>
<sequence length="438" mass="45756">MFGLQHLLALTGIWIFPVLIGSTLELGAQDVSRIVQACFLLTGIVTILQSSRIVRLPIVQGPTAAFFVAILAGAASYDLGTAFGSMVVAGLFFMALSIPFGRLGLFGHIRRFAADPIVFGTLFIIIGAQLASIGLPGWFGTPGTDTYGWSSFWIGLVVVVAILACMIFGGNTLFKRAAIVIGIAIGSVLALVTGLWFPPDLSQAAVIGASTLFPFGFSVAWPVVILMLLAYFQAGAEAIGMYTLVAGWGGEKLTVNRINRGLFTEFLGSTVGAAFGGIGTTSYPENVGIIRITRIGSRFGTMAAGIFALALAFLPQISLFIAGLSGTVLAAASTILFGIIAISGVQMLQKVQWDDLNVAVAATSFIVSLGAQWIPDDIIAGLPPQIAGLIDTPMMLGIILLLTLHILIDICARPLLERRGAKAAATVQAHEPAGSGES</sequence>
<dbReference type="Pfam" id="PF00860">
    <property type="entry name" value="Xan_ur_permease"/>
    <property type="match status" value="1"/>
</dbReference>
<evidence type="ECO:0000256" key="7">
    <source>
        <dbReference type="SAM" id="Phobius"/>
    </source>
</evidence>
<feature type="transmembrane region" description="Helical" evidence="7">
    <location>
        <begin position="394"/>
        <end position="412"/>
    </location>
</feature>
<feature type="transmembrane region" description="Helical" evidence="7">
    <location>
        <begin position="295"/>
        <end position="314"/>
    </location>
</feature>
<dbReference type="NCBIfam" id="NF037981">
    <property type="entry name" value="NCS2_1"/>
    <property type="match status" value="1"/>
</dbReference>
<protein>
    <submittedName>
        <fullName evidence="8">Xanthine/uracil permease</fullName>
    </submittedName>
</protein>
<keyword evidence="9" id="KW-1185">Reference proteome</keyword>
<reference evidence="8 9" key="1">
    <citation type="submission" date="2018-12" db="EMBL/GenBank/DDBJ databases">
        <authorList>
            <consortium name="Pathogen Informatics"/>
        </authorList>
    </citation>
    <scope>NUCLEOTIDE SEQUENCE [LARGE SCALE GENOMIC DNA]</scope>
    <source>
        <strain evidence="8 9">NCTC10437</strain>
    </source>
</reference>
<evidence type="ECO:0000256" key="2">
    <source>
        <dbReference type="ARBA" id="ARBA00008821"/>
    </source>
</evidence>
<evidence type="ECO:0000256" key="1">
    <source>
        <dbReference type="ARBA" id="ARBA00004141"/>
    </source>
</evidence>
<feature type="transmembrane region" description="Helical" evidence="7">
    <location>
        <begin position="204"/>
        <end position="232"/>
    </location>
</feature>
<gene>
    <name evidence="8" type="primary">ygfU_3</name>
    <name evidence="8" type="ORF">NCTC10437_05615</name>
</gene>
<evidence type="ECO:0000313" key="8">
    <source>
        <dbReference type="EMBL" id="VEG58583.1"/>
    </source>
</evidence>
<dbReference type="EMBL" id="LR134356">
    <property type="protein sequence ID" value="VEG58583.1"/>
    <property type="molecule type" value="Genomic_DNA"/>
</dbReference>
<dbReference type="KEGG" id="mauu:NCTC10437_05615"/>
<feature type="transmembrane region" description="Helical" evidence="7">
    <location>
        <begin position="34"/>
        <end position="51"/>
    </location>
</feature>